<dbReference type="InterPro" id="IPR011011">
    <property type="entry name" value="Znf_FYVE_PHD"/>
</dbReference>
<dbReference type="SUPFAM" id="SSF57903">
    <property type="entry name" value="FYVE/PHD zinc finger"/>
    <property type="match status" value="1"/>
</dbReference>
<proteinExistence type="predicted"/>
<evidence type="ECO:0000256" key="2">
    <source>
        <dbReference type="ARBA" id="ARBA00022771"/>
    </source>
</evidence>
<evidence type="ECO:0000256" key="4">
    <source>
        <dbReference type="SAM" id="Coils"/>
    </source>
</evidence>
<name>A0A1B6HHP9_9HEMI</name>
<dbReference type="Gene3D" id="3.30.40.10">
    <property type="entry name" value="Zinc/RING finger domain, C3HC4 (zinc finger)"/>
    <property type="match status" value="1"/>
</dbReference>
<sequence length="445" mass="51272">MPTKYPCGTCSVGVRYSGLKCNGPCQLWYHAGCQNISEKALKKITCTEINHWKCVTCKKDSSTNTSKVESLPLTSQIELHNEIEEVHDKIKNLQDPDDLETSLTLAAEAGNALLAENRNLKRELYDMTQKNSQLTQHMRVTFELEKIKYEANIEELESQIQTLENRNSRLAESLQEAELQFCREKESHTNLIQAFEEQDREKELAILNYEKEIKQLHTTLKNLKRSHQENPDSDKEIKIYKTSETQTENIQPQLLVQNSEKSNNLTLIQDMISLKSRQEQTENSVKALQNQFQSYANKIQDWPQARIHSNRNKRKTKTHFSVSLQMAKNRSSNQNQVVAPATQISNSKLTEQIENTSVVCSDTVLKLTKSPPLNSKPRAKDETCEEFFAKNIVFFKDHMIKHYNCLTEKNNSLPIFHPRSPVQAEVHQPHNFLCHSNMTNSKLKS</sequence>
<organism evidence="5">
    <name type="scientific">Homalodisca liturata</name>
    <dbReference type="NCBI Taxonomy" id="320908"/>
    <lineage>
        <taxon>Eukaryota</taxon>
        <taxon>Metazoa</taxon>
        <taxon>Ecdysozoa</taxon>
        <taxon>Arthropoda</taxon>
        <taxon>Hexapoda</taxon>
        <taxon>Insecta</taxon>
        <taxon>Pterygota</taxon>
        <taxon>Neoptera</taxon>
        <taxon>Paraneoptera</taxon>
        <taxon>Hemiptera</taxon>
        <taxon>Auchenorrhyncha</taxon>
        <taxon>Membracoidea</taxon>
        <taxon>Cicadellidae</taxon>
        <taxon>Cicadellinae</taxon>
        <taxon>Proconiini</taxon>
        <taxon>Homalodisca</taxon>
    </lineage>
</organism>
<dbReference type="InterPro" id="IPR019786">
    <property type="entry name" value="Zinc_finger_PHD-type_CS"/>
</dbReference>
<dbReference type="GO" id="GO:0008270">
    <property type="term" value="F:zinc ion binding"/>
    <property type="evidence" value="ECO:0007669"/>
    <property type="project" value="UniProtKB-KW"/>
</dbReference>
<keyword evidence="3" id="KW-0862">Zinc</keyword>
<evidence type="ECO:0000313" key="5">
    <source>
        <dbReference type="EMBL" id="JAS74240.1"/>
    </source>
</evidence>
<feature type="coiled-coil region" evidence="4">
    <location>
        <begin position="117"/>
        <end position="226"/>
    </location>
</feature>
<dbReference type="PROSITE" id="PS01359">
    <property type="entry name" value="ZF_PHD_1"/>
    <property type="match status" value="1"/>
</dbReference>
<keyword evidence="1" id="KW-0479">Metal-binding</keyword>
<dbReference type="AlphaFoldDB" id="A0A1B6HHP9"/>
<protein>
    <recommendedName>
        <fullName evidence="6">PHD-type domain-containing protein</fullName>
    </recommendedName>
</protein>
<evidence type="ECO:0008006" key="6">
    <source>
        <dbReference type="Google" id="ProtNLM"/>
    </source>
</evidence>
<accession>A0A1B6HHP9</accession>
<gene>
    <name evidence="5" type="ORF">g.42827</name>
</gene>
<evidence type="ECO:0000256" key="1">
    <source>
        <dbReference type="ARBA" id="ARBA00022723"/>
    </source>
</evidence>
<keyword evidence="4" id="KW-0175">Coiled coil</keyword>
<reference evidence="5" key="1">
    <citation type="submission" date="2015-11" db="EMBL/GenBank/DDBJ databases">
        <title>De novo transcriptome assembly of four potential Pierce s Disease insect vectors from Arizona vineyards.</title>
        <authorList>
            <person name="Tassone E.E."/>
        </authorList>
    </citation>
    <scope>NUCLEOTIDE SEQUENCE</scope>
</reference>
<dbReference type="InterPro" id="IPR013083">
    <property type="entry name" value="Znf_RING/FYVE/PHD"/>
</dbReference>
<dbReference type="EMBL" id="GECU01033466">
    <property type="protein sequence ID" value="JAS74240.1"/>
    <property type="molecule type" value="Transcribed_RNA"/>
</dbReference>
<feature type="coiled-coil region" evidence="4">
    <location>
        <begin position="271"/>
        <end position="298"/>
    </location>
</feature>
<keyword evidence="2" id="KW-0863">Zinc-finger</keyword>
<evidence type="ECO:0000256" key="3">
    <source>
        <dbReference type="ARBA" id="ARBA00022833"/>
    </source>
</evidence>